<evidence type="ECO:0000256" key="2">
    <source>
        <dbReference type="ARBA" id="ARBA00022737"/>
    </source>
</evidence>
<keyword evidence="5" id="KW-0238">DNA-binding</keyword>
<dbReference type="AlphaFoldDB" id="A0AAD5BLG1"/>
<keyword evidence="4 6" id="KW-0862">Zinc</keyword>
<feature type="zinc finger region" description="C3H1-type" evidence="6">
    <location>
        <begin position="7"/>
        <end position="36"/>
    </location>
</feature>
<organism evidence="9 10">
    <name type="scientific">Ambrosia artemisiifolia</name>
    <name type="common">Common ragweed</name>
    <dbReference type="NCBI Taxonomy" id="4212"/>
    <lineage>
        <taxon>Eukaryota</taxon>
        <taxon>Viridiplantae</taxon>
        <taxon>Streptophyta</taxon>
        <taxon>Embryophyta</taxon>
        <taxon>Tracheophyta</taxon>
        <taxon>Spermatophyta</taxon>
        <taxon>Magnoliopsida</taxon>
        <taxon>eudicotyledons</taxon>
        <taxon>Gunneridae</taxon>
        <taxon>Pentapetalae</taxon>
        <taxon>asterids</taxon>
        <taxon>campanulids</taxon>
        <taxon>Asterales</taxon>
        <taxon>Asteraceae</taxon>
        <taxon>Asteroideae</taxon>
        <taxon>Heliantheae alliance</taxon>
        <taxon>Heliantheae</taxon>
        <taxon>Ambrosia</taxon>
    </lineage>
</organism>
<dbReference type="PANTHER" id="PTHR15725">
    <property type="entry name" value="ZN-FINGER, C-X8-C-X5-C-X3-H TYPE-CONTAINING"/>
    <property type="match status" value="1"/>
</dbReference>
<name>A0AAD5BLG1_AMBAR</name>
<dbReference type="InterPro" id="IPR036855">
    <property type="entry name" value="Znf_CCCH_sf"/>
</dbReference>
<evidence type="ECO:0000313" key="9">
    <source>
        <dbReference type="EMBL" id="KAI7725309.1"/>
    </source>
</evidence>
<dbReference type="GO" id="GO:0003729">
    <property type="term" value="F:mRNA binding"/>
    <property type="evidence" value="ECO:0007669"/>
    <property type="project" value="TreeGrafter"/>
</dbReference>
<protein>
    <recommendedName>
        <fullName evidence="8">C3H1-type domain-containing protein</fullName>
    </recommendedName>
</protein>
<dbReference type="SMART" id="SM00356">
    <property type="entry name" value="ZnF_C3H1"/>
    <property type="match status" value="3"/>
</dbReference>
<dbReference type="EMBL" id="JAMZMK010011977">
    <property type="protein sequence ID" value="KAI7725309.1"/>
    <property type="molecule type" value="Genomic_DNA"/>
</dbReference>
<feature type="zinc finger region" description="C3H1-type" evidence="6">
    <location>
        <begin position="38"/>
        <end position="64"/>
    </location>
</feature>
<feature type="zinc finger region" description="C3H1-type" evidence="6">
    <location>
        <begin position="86"/>
        <end position="113"/>
    </location>
</feature>
<dbReference type="Proteomes" id="UP001206925">
    <property type="component" value="Unassembled WGS sequence"/>
</dbReference>
<dbReference type="PROSITE" id="PS50103">
    <property type="entry name" value="ZF_C3H1"/>
    <property type="match status" value="3"/>
</dbReference>
<keyword evidence="10" id="KW-1185">Reference proteome</keyword>
<evidence type="ECO:0000259" key="8">
    <source>
        <dbReference type="PROSITE" id="PS50103"/>
    </source>
</evidence>
<feature type="region of interest" description="Disordered" evidence="7">
    <location>
        <begin position="414"/>
        <end position="452"/>
    </location>
</feature>
<reference evidence="9" key="1">
    <citation type="submission" date="2022-06" db="EMBL/GenBank/DDBJ databases">
        <title>Uncovering the hologenomic basis of an extraordinary plant invasion.</title>
        <authorList>
            <person name="Bieker V.C."/>
            <person name="Martin M.D."/>
            <person name="Gilbert T."/>
            <person name="Hodgins K."/>
            <person name="Battlay P."/>
            <person name="Petersen B."/>
            <person name="Wilson J."/>
        </authorList>
    </citation>
    <scope>NUCLEOTIDE SEQUENCE</scope>
    <source>
        <strain evidence="9">AA19_3_7</strain>
        <tissue evidence="9">Leaf</tissue>
    </source>
</reference>
<dbReference type="InterPro" id="IPR000571">
    <property type="entry name" value="Znf_CCCH"/>
</dbReference>
<evidence type="ECO:0000313" key="10">
    <source>
        <dbReference type="Proteomes" id="UP001206925"/>
    </source>
</evidence>
<sequence>MDEEELQKRFTDCVYFLASPLTCKKGIECEFRHNEIARLNPRDCWYWMGGCCYNPECAFRHPPLEGLKEAYYESLNPSNGPALPVDKTNLPCYFYSKGFCNKADRCSFLHEPADKSISMVKNGVLNENKLPVGNKTGPTPVQVIHTQPDPPNTAQIEDTHTVMNYNPDSHQVPSRSESVESEEHVEREEIVESEENVEQEETVESEEDAAESEEMFVQSESDVYNDQSSDGYVEREKWLDLSPRFFAKGESERLEYEEDDVDFFLVNDEDHRQLKYQYPEYDRIDKIAGQSRVSIFDRLSFKKRSIHKRLIFNVQRGSDLRGYLEKSKLVDFDRRIRKKFRPHGSRGEVVFDHRGSLRKAVPVNRYRPPLKKPRFVSSDVSRVRKPAQQHKREYREQSAAFTGPKTLEQIKEEKIKARENRDFGSNNRTGSDGCFQAPRPLSEILKNKRKLG</sequence>
<dbReference type="Pfam" id="PF15663">
    <property type="entry name" value="zf-CCCH_3"/>
    <property type="match status" value="1"/>
</dbReference>
<keyword evidence="1 6" id="KW-0479">Metal-binding</keyword>
<dbReference type="GO" id="GO:0008270">
    <property type="term" value="F:zinc ion binding"/>
    <property type="evidence" value="ECO:0007669"/>
    <property type="project" value="UniProtKB-KW"/>
</dbReference>
<keyword evidence="3 6" id="KW-0863">Zinc-finger</keyword>
<evidence type="ECO:0000256" key="5">
    <source>
        <dbReference type="ARBA" id="ARBA00023125"/>
    </source>
</evidence>
<dbReference type="FunFam" id="4.10.1000.10:FF:000021">
    <property type="entry name" value="Zinc finger CCCH domain-containing protein 17"/>
    <property type="match status" value="1"/>
</dbReference>
<proteinExistence type="predicted"/>
<feature type="domain" description="C3H1-type" evidence="8">
    <location>
        <begin position="7"/>
        <end position="36"/>
    </location>
</feature>
<evidence type="ECO:0000256" key="4">
    <source>
        <dbReference type="ARBA" id="ARBA00022833"/>
    </source>
</evidence>
<dbReference type="SUPFAM" id="SSF90229">
    <property type="entry name" value="CCCH zinc finger"/>
    <property type="match status" value="1"/>
</dbReference>
<evidence type="ECO:0000256" key="7">
    <source>
        <dbReference type="SAM" id="MobiDB-lite"/>
    </source>
</evidence>
<dbReference type="InterPro" id="IPR041686">
    <property type="entry name" value="Znf-CCCH_3"/>
</dbReference>
<feature type="domain" description="C3H1-type" evidence="8">
    <location>
        <begin position="38"/>
        <end position="64"/>
    </location>
</feature>
<feature type="domain" description="C3H1-type" evidence="8">
    <location>
        <begin position="86"/>
        <end position="113"/>
    </location>
</feature>
<evidence type="ECO:0000256" key="1">
    <source>
        <dbReference type="ARBA" id="ARBA00022723"/>
    </source>
</evidence>
<dbReference type="PANTHER" id="PTHR15725:SF21">
    <property type="entry name" value="ZINC FINGER, CCCH-TYPE-RELATED"/>
    <property type="match status" value="1"/>
</dbReference>
<dbReference type="GO" id="GO:0003677">
    <property type="term" value="F:DNA binding"/>
    <property type="evidence" value="ECO:0007669"/>
    <property type="project" value="UniProtKB-KW"/>
</dbReference>
<dbReference type="Gene3D" id="4.10.1000.10">
    <property type="entry name" value="Zinc finger, CCCH-type"/>
    <property type="match status" value="1"/>
</dbReference>
<evidence type="ECO:0000256" key="6">
    <source>
        <dbReference type="PROSITE-ProRule" id="PRU00723"/>
    </source>
</evidence>
<feature type="compositionally biased region" description="Acidic residues" evidence="7">
    <location>
        <begin position="191"/>
        <end position="211"/>
    </location>
</feature>
<feature type="compositionally biased region" description="Basic and acidic residues" evidence="7">
    <location>
        <begin position="177"/>
        <end position="190"/>
    </location>
</feature>
<accession>A0AAD5BLG1</accession>
<gene>
    <name evidence="9" type="ORF">M8C21_017950</name>
</gene>
<feature type="region of interest" description="Disordered" evidence="7">
    <location>
        <begin position="167"/>
        <end position="211"/>
    </location>
</feature>
<comment type="caution">
    <text evidence="9">The sequence shown here is derived from an EMBL/GenBank/DDBJ whole genome shotgun (WGS) entry which is preliminary data.</text>
</comment>
<keyword evidence="2" id="KW-0677">Repeat</keyword>
<evidence type="ECO:0000256" key="3">
    <source>
        <dbReference type="ARBA" id="ARBA00022771"/>
    </source>
</evidence>